<evidence type="ECO:0000313" key="3">
    <source>
        <dbReference type="Proteomes" id="UP000823775"/>
    </source>
</evidence>
<evidence type="ECO:0000313" key="2">
    <source>
        <dbReference type="EMBL" id="MCD9559251.1"/>
    </source>
</evidence>
<sequence>PVHLGIWRRFGELTGKSPKEMRDPLAPKNLKGDDHWCPNRRIVGIHQLSLVITDPGEANHQCDAGVGGFCLAYYFMTTAHRRFAVHYLHFVDVQLILPELMILHFYLDIIPVFLFSVFLLLNLSIILTVSCNIISSFERNSKGKAPITNIDMKDLHSDEAQCIAQLVFGLDRMEAYYVFFNEKRSITSEAQFEVESFKDDFPNFYNLIGIRDWIPFTIPVGPYFPEL</sequence>
<dbReference type="Proteomes" id="UP000823775">
    <property type="component" value="Unassembled WGS sequence"/>
</dbReference>
<reference evidence="2 3" key="1">
    <citation type="journal article" date="2021" name="BMC Genomics">
        <title>Datura genome reveals duplications of psychoactive alkaloid biosynthetic genes and high mutation rate following tissue culture.</title>
        <authorList>
            <person name="Rajewski A."/>
            <person name="Carter-House D."/>
            <person name="Stajich J."/>
            <person name="Litt A."/>
        </authorList>
    </citation>
    <scope>NUCLEOTIDE SEQUENCE [LARGE SCALE GENOMIC DNA]</scope>
    <source>
        <strain evidence="2">AR-01</strain>
    </source>
</reference>
<feature type="transmembrane region" description="Helical" evidence="1">
    <location>
        <begin position="84"/>
        <end position="107"/>
    </location>
</feature>
<organism evidence="2 3">
    <name type="scientific">Datura stramonium</name>
    <name type="common">Jimsonweed</name>
    <name type="synonym">Common thornapple</name>
    <dbReference type="NCBI Taxonomy" id="4076"/>
    <lineage>
        <taxon>Eukaryota</taxon>
        <taxon>Viridiplantae</taxon>
        <taxon>Streptophyta</taxon>
        <taxon>Embryophyta</taxon>
        <taxon>Tracheophyta</taxon>
        <taxon>Spermatophyta</taxon>
        <taxon>Magnoliopsida</taxon>
        <taxon>eudicotyledons</taxon>
        <taxon>Gunneridae</taxon>
        <taxon>Pentapetalae</taxon>
        <taxon>asterids</taxon>
        <taxon>lamiids</taxon>
        <taxon>Solanales</taxon>
        <taxon>Solanaceae</taxon>
        <taxon>Solanoideae</taxon>
        <taxon>Datureae</taxon>
        <taxon>Datura</taxon>
    </lineage>
</organism>
<feature type="non-terminal residue" evidence="2">
    <location>
        <position position="1"/>
    </location>
</feature>
<evidence type="ECO:0000256" key="1">
    <source>
        <dbReference type="SAM" id="Phobius"/>
    </source>
</evidence>
<accession>A0ABS8ULR8</accession>
<feature type="non-terminal residue" evidence="2">
    <location>
        <position position="227"/>
    </location>
</feature>
<keyword evidence="1" id="KW-0812">Transmembrane</keyword>
<feature type="transmembrane region" description="Helical" evidence="1">
    <location>
        <begin position="113"/>
        <end position="134"/>
    </location>
</feature>
<keyword evidence="1" id="KW-0472">Membrane</keyword>
<dbReference type="EMBL" id="JACEIK010002117">
    <property type="protein sequence ID" value="MCD9559251.1"/>
    <property type="molecule type" value="Genomic_DNA"/>
</dbReference>
<protein>
    <submittedName>
        <fullName evidence="2">Uncharacterized protein</fullName>
    </submittedName>
</protein>
<comment type="caution">
    <text evidence="2">The sequence shown here is derived from an EMBL/GenBank/DDBJ whole genome shotgun (WGS) entry which is preliminary data.</text>
</comment>
<proteinExistence type="predicted"/>
<gene>
    <name evidence="2" type="ORF">HAX54_017112</name>
</gene>
<keyword evidence="3" id="KW-1185">Reference proteome</keyword>
<keyword evidence="1" id="KW-1133">Transmembrane helix</keyword>
<name>A0ABS8ULR8_DATST</name>